<evidence type="ECO:0008006" key="3">
    <source>
        <dbReference type="Google" id="ProtNLM"/>
    </source>
</evidence>
<gene>
    <name evidence="1" type="ORF">NBZ79_15335</name>
</gene>
<evidence type="ECO:0000313" key="1">
    <source>
        <dbReference type="EMBL" id="USG60538.1"/>
    </source>
</evidence>
<proteinExistence type="predicted"/>
<dbReference type="RefSeq" id="WP_251933419.1">
    <property type="nucleotide sequence ID" value="NZ_CP098747.1"/>
</dbReference>
<accession>A0ABY4W061</accession>
<protein>
    <recommendedName>
        <fullName evidence="3">ACT domain-containing protein</fullName>
    </recommendedName>
</protein>
<reference evidence="1" key="1">
    <citation type="submission" date="2022-06" db="EMBL/GenBank/DDBJ databases">
        <title>Sneathiella actinostolidae sp. nov., isolated from a sea anemonein the Western Pacific Ocean.</title>
        <authorList>
            <person name="Wei M.J."/>
        </authorList>
    </citation>
    <scope>NUCLEOTIDE SEQUENCE</scope>
    <source>
        <strain evidence="1">PHK-P5</strain>
    </source>
</reference>
<evidence type="ECO:0000313" key="2">
    <source>
        <dbReference type="Proteomes" id="UP001056291"/>
    </source>
</evidence>
<organism evidence="1 2">
    <name type="scientific">Sneathiella marina</name>
    <dbReference type="NCBI Taxonomy" id="2950108"/>
    <lineage>
        <taxon>Bacteria</taxon>
        <taxon>Pseudomonadati</taxon>
        <taxon>Pseudomonadota</taxon>
        <taxon>Alphaproteobacteria</taxon>
        <taxon>Sneathiellales</taxon>
        <taxon>Sneathiellaceae</taxon>
        <taxon>Sneathiella</taxon>
    </lineage>
</organism>
<dbReference type="Proteomes" id="UP001056291">
    <property type="component" value="Chromosome"/>
</dbReference>
<name>A0ABY4W061_9PROT</name>
<keyword evidence="2" id="KW-1185">Reference proteome</keyword>
<dbReference type="EMBL" id="CP098747">
    <property type="protein sequence ID" value="USG60538.1"/>
    <property type="molecule type" value="Genomic_DNA"/>
</dbReference>
<sequence>MSSMTALNTLPLVSDNNLQSRPVRFYITAEIDPSVLPRILENFALRNLVPSHLQARRENDYLDVSLTVTGLSDQEAAHLELRLQNILPVQSVEMDRP</sequence>